<dbReference type="GO" id="GO:0007420">
    <property type="term" value="P:brain development"/>
    <property type="evidence" value="ECO:0007669"/>
    <property type="project" value="TreeGrafter"/>
</dbReference>
<dbReference type="GO" id="GO:0005634">
    <property type="term" value="C:nucleus"/>
    <property type="evidence" value="ECO:0007669"/>
    <property type="project" value="UniProtKB-SubCell"/>
</dbReference>
<dbReference type="GO" id="GO:0030182">
    <property type="term" value="P:neuron differentiation"/>
    <property type="evidence" value="ECO:0007669"/>
    <property type="project" value="TreeGrafter"/>
</dbReference>
<dbReference type="EMBL" id="GANO01004692">
    <property type="protein sequence ID" value="JAB55179.1"/>
    <property type="molecule type" value="mRNA"/>
</dbReference>
<feature type="non-terminal residue" evidence="7">
    <location>
        <position position="1"/>
    </location>
</feature>
<feature type="region of interest" description="Disordered" evidence="5">
    <location>
        <begin position="75"/>
        <end position="161"/>
    </location>
</feature>
<proteinExistence type="evidence at transcript level"/>
<dbReference type="Pfam" id="PF00505">
    <property type="entry name" value="HMG_box"/>
    <property type="match status" value="1"/>
</dbReference>
<dbReference type="SUPFAM" id="SSF47095">
    <property type="entry name" value="HMG-box"/>
    <property type="match status" value="1"/>
</dbReference>
<dbReference type="GO" id="GO:0001228">
    <property type="term" value="F:DNA-binding transcription activator activity, RNA polymerase II-specific"/>
    <property type="evidence" value="ECO:0007669"/>
    <property type="project" value="TreeGrafter"/>
</dbReference>
<feature type="region of interest" description="Disordered" evidence="5">
    <location>
        <begin position="408"/>
        <end position="427"/>
    </location>
</feature>
<dbReference type="InterPro" id="IPR009071">
    <property type="entry name" value="HMG_box_dom"/>
</dbReference>
<dbReference type="InterPro" id="IPR036910">
    <property type="entry name" value="HMG_box_dom_sf"/>
</dbReference>
<dbReference type="FunFam" id="1.10.30.10:FF:000002">
    <property type="entry name" value="transcription factor Sox-2"/>
    <property type="match status" value="1"/>
</dbReference>
<dbReference type="GO" id="GO:0000978">
    <property type="term" value="F:RNA polymerase II cis-regulatory region sequence-specific DNA binding"/>
    <property type="evidence" value="ECO:0007669"/>
    <property type="project" value="TreeGrafter"/>
</dbReference>
<evidence type="ECO:0000256" key="4">
    <source>
        <dbReference type="PROSITE-ProRule" id="PRU00267"/>
    </source>
</evidence>
<feature type="compositionally biased region" description="Low complexity" evidence="5">
    <location>
        <begin position="103"/>
        <end position="138"/>
    </location>
</feature>
<reference evidence="7" key="1">
    <citation type="journal article" date="2014" name="Insect Biochem. Mol. Biol.">
        <title>An insight into the sialome of the frog biting fly, Corethrella appendiculata.</title>
        <authorList>
            <person name="Ribeiro J.M.C."/>
            <person name="Chagas A.C."/>
            <person name="Pham V.M."/>
            <person name="Lounibos L.P."/>
            <person name="Calvo E."/>
        </authorList>
    </citation>
    <scope>NUCLEOTIDE SEQUENCE</scope>
    <source>
        <tissue evidence="7">Salivary glands</tissue>
    </source>
</reference>
<organism evidence="7">
    <name type="scientific">Corethrella appendiculata</name>
    <dbReference type="NCBI Taxonomy" id="1370023"/>
    <lineage>
        <taxon>Eukaryota</taxon>
        <taxon>Metazoa</taxon>
        <taxon>Ecdysozoa</taxon>
        <taxon>Arthropoda</taxon>
        <taxon>Hexapoda</taxon>
        <taxon>Insecta</taxon>
        <taxon>Pterygota</taxon>
        <taxon>Neoptera</taxon>
        <taxon>Endopterygota</taxon>
        <taxon>Diptera</taxon>
        <taxon>Nematocera</taxon>
        <taxon>Culicoidea</taxon>
        <taxon>Chaoboridae</taxon>
        <taxon>Corethrella</taxon>
    </lineage>
</organism>
<feature type="DNA-binding region" description="HMG box" evidence="4">
    <location>
        <begin position="14"/>
        <end position="82"/>
    </location>
</feature>
<keyword evidence="2 4" id="KW-0238">DNA-binding</keyword>
<keyword evidence="3 4" id="KW-0539">Nucleus</keyword>
<dbReference type="PANTHER" id="PTHR10270">
    <property type="entry name" value="SOX TRANSCRIPTION FACTOR"/>
    <property type="match status" value="1"/>
</dbReference>
<evidence type="ECO:0000256" key="3">
    <source>
        <dbReference type="ARBA" id="ARBA00023242"/>
    </source>
</evidence>
<evidence type="ECO:0000256" key="5">
    <source>
        <dbReference type="SAM" id="MobiDB-lite"/>
    </source>
</evidence>
<dbReference type="CDD" id="cd22029">
    <property type="entry name" value="HMG-box_SoxC"/>
    <property type="match status" value="1"/>
</dbReference>
<evidence type="ECO:0000256" key="2">
    <source>
        <dbReference type="ARBA" id="ARBA00023125"/>
    </source>
</evidence>
<feature type="compositionally biased region" description="Gly residues" evidence="5">
    <location>
        <begin position="93"/>
        <end position="102"/>
    </location>
</feature>
<dbReference type="InterPro" id="IPR050140">
    <property type="entry name" value="SRY-related_HMG-box_TF-like"/>
</dbReference>
<evidence type="ECO:0000256" key="1">
    <source>
        <dbReference type="ARBA" id="ARBA00004123"/>
    </source>
</evidence>
<feature type="region of interest" description="Disordered" evidence="5">
    <location>
        <begin position="292"/>
        <end position="318"/>
    </location>
</feature>
<dbReference type="Gene3D" id="1.10.30.10">
    <property type="entry name" value="High mobility group box domain"/>
    <property type="match status" value="1"/>
</dbReference>
<evidence type="ECO:0000259" key="6">
    <source>
        <dbReference type="PROSITE" id="PS50118"/>
    </source>
</evidence>
<dbReference type="SMART" id="SM00398">
    <property type="entry name" value="HMG"/>
    <property type="match status" value="1"/>
</dbReference>
<dbReference type="GO" id="GO:0000122">
    <property type="term" value="P:negative regulation of transcription by RNA polymerase II"/>
    <property type="evidence" value="ECO:0007669"/>
    <property type="project" value="TreeGrafter"/>
</dbReference>
<dbReference type="PANTHER" id="PTHR10270:SF323">
    <property type="entry name" value="TRANSCRIPTION FACTOR SOX-14-RELATED"/>
    <property type="match status" value="1"/>
</dbReference>
<comment type="subcellular location">
    <subcellularLocation>
        <location evidence="1">Nucleus</location>
    </subcellularLocation>
</comment>
<sequence>SDATQTKKHSPGHIKRPMNPFMVWSQIERRKICEVTPDMHNAVISKSLGARWKALSDSERQPFIDEAERLRKLHSQEYPNYKYRPKKKQMKSGGNGSSGGGSSTNKSTSSSSTSSMSAGSPSSTSSRDSISSNSTTKSRSSHHRRNSGKIQKQDSNNNQNLSKIKTRLLLDTTYGGGGGGGGGIYTTQDELNNVHPGICVLGNELLPNSPESAFYEENSLISAEQEIFGASVFENDTSLFATNGCLDGFGSDENSRTYIVTDISTFNDDTDNKNFLINSSEDVKNFLTINNNNNNSNNKNNNLINNNNNNSNNNNNKLFNNQTKVFSEAEIKIEKLVYDDDNYDIVTTSDANLNPASITRINPTKFLNNNSINNNNNNNNNSVNNNNLSTFNGKYVSLSSLLSPNQMVSSQSSISSHLQQQQQQPQHTQMIILPSSQLQSHSLQQQQQQQQQQLQQQHRQQQQQDIIVINSSQNNAITLSNLSTINQSSSQHHLHHQHPATPSSVAPNYDSFEGFGDILQGDDFNMDIDINSTFEGLETASSSSGSHLEFTCTADVSNMLSDIGISSRYLI</sequence>
<feature type="domain" description="HMG box" evidence="6">
    <location>
        <begin position="14"/>
        <end position="82"/>
    </location>
</feature>
<name>U5EPH3_9DIPT</name>
<dbReference type="PROSITE" id="PS50118">
    <property type="entry name" value="HMG_BOX_2"/>
    <property type="match status" value="1"/>
</dbReference>
<dbReference type="AlphaFoldDB" id="U5EPH3"/>
<evidence type="ECO:0000313" key="7">
    <source>
        <dbReference type="EMBL" id="JAB55179.1"/>
    </source>
</evidence>
<accession>U5EPH3</accession>
<protein>
    <submittedName>
        <fullName evidence="7">Putative transcription factor sox-14</fullName>
    </submittedName>
</protein>
<feature type="region of interest" description="Disordered" evidence="5">
    <location>
        <begin position="488"/>
        <end position="509"/>
    </location>
</feature>